<accession>A0A8X6QAD0</accession>
<name>A0A8X6QAD0_NEPPI</name>
<dbReference type="Proteomes" id="UP000887013">
    <property type="component" value="Unassembled WGS sequence"/>
</dbReference>
<dbReference type="AlphaFoldDB" id="A0A8X6QAD0"/>
<evidence type="ECO:0000313" key="1">
    <source>
        <dbReference type="EMBL" id="GFU03748.1"/>
    </source>
</evidence>
<comment type="caution">
    <text evidence="1">The sequence shown here is derived from an EMBL/GenBank/DDBJ whole genome shotgun (WGS) entry which is preliminary data.</text>
</comment>
<gene>
    <name evidence="1" type="ORF">NPIL_78891</name>
</gene>
<dbReference type="EMBL" id="BMAW01027736">
    <property type="protein sequence ID" value="GFU03748.1"/>
    <property type="molecule type" value="Genomic_DNA"/>
</dbReference>
<reference evidence="1" key="1">
    <citation type="submission" date="2020-08" db="EMBL/GenBank/DDBJ databases">
        <title>Multicomponent nature underlies the extraordinary mechanical properties of spider dragline silk.</title>
        <authorList>
            <person name="Kono N."/>
            <person name="Nakamura H."/>
            <person name="Mori M."/>
            <person name="Yoshida Y."/>
            <person name="Ohtoshi R."/>
            <person name="Malay A.D."/>
            <person name="Moran D.A.P."/>
            <person name="Tomita M."/>
            <person name="Numata K."/>
            <person name="Arakawa K."/>
        </authorList>
    </citation>
    <scope>NUCLEOTIDE SEQUENCE</scope>
</reference>
<sequence length="173" mass="20151">MFHIFLATTSHWIQIKSTEPVVPFTIKNLDTSLLEEEIRKMKMIPLYFLLILSCLNFVVKSENAPLSPEERKAIQEQLDKLHILEYLIKAIFESDEAKAREEDEIEKAEKCLPIGAECTFGKQPKCCSIRTRCVIWDRQGHDNKGNAKWTSHCREYNAGKWMDDVNEFFKKLG</sequence>
<proteinExistence type="predicted"/>
<keyword evidence="2" id="KW-1185">Reference proteome</keyword>
<evidence type="ECO:0000313" key="2">
    <source>
        <dbReference type="Proteomes" id="UP000887013"/>
    </source>
</evidence>
<dbReference type="OrthoDB" id="6409714at2759"/>
<protein>
    <submittedName>
        <fullName evidence="1">U22-Nephitoxin-Nsp1c_1</fullName>
    </submittedName>
</protein>
<organism evidence="1 2">
    <name type="scientific">Nephila pilipes</name>
    <name type="common">Giant wood spider</name>
    <name type="synonym">Nephila maculata</name>
    <dbReference type="NCBI Taxonomy" id="299642"/>
    <lineage>
        <taxon>Eukaryota</taxon>
        <taxon>Metazoa</taxon>
        <taxon>Ecdysozoa</taxon>
        <taxon>Arthropoda</taxon>
        <taxon>Chelicerata</taxon>
        <taxon>Arachnida</taxon>
        <taxon>Araneae</taxon>
        <taxon>Araneomorphae</taxon>
        <taxon>Entelegynae</taxon>
        <taxon>Araneoidea</taxon>
        <taxon>Nephilidae</taxon>
        <taxon>Nephila</taxon>
    </lineage>
</organism>